<dbReference type="EMBL" id="BAWO01000036">
    <property type="protein sequence ID" value="GAJ40290.1"/>
    <property type="molecule type" value="Genomic_DNA"/>
</dbReference>
<comment type="caution">
    <text evidence="1">The sequence shown here is derived from an EMBL/GenBank/DDBJ whole genome shotgun (WGS) entry which is preliminary data.</text>
</comment>
<evidence type="ECO:0000313" key="1">
    <source>
        <dbReference type="EMBL" id="GAJ40290.1"/>
    </source>
</evidence>
<reference evidence="1 2" key="1">
    <citation type="submission" date="2014-04" db="EMBL/GenBank/DDBJ databases">
        <title>Whole genome shotgun sequence of Geobacillus caldoxylosilyticus NBRC 107762.</title>
        <authorList>
            <person name="Hosoyama A."/>
            <person name="Hosoyama Y."/>
            <person name="Katano-Makiyama Y."/>
            <person name="Tsuchikane K."/>
            <person name="Ohji S."/>
            <person name="Ichikawa N."/>
            <person name="Yamazoe A."/>
            <person name="Fujita N."/>
        </authorList>
    </citation>
    <scope>NUCLEOTIDE SEQUENCE [LARGE SCALE GENOMIC DNA]</scope>
    <source>
        <strain evidence="1 2">NBRC 107762</strain>
    </source>
</reference>
<dbReference type="AlphaFoldDB" id="A0A023DG94"/>
<dbReference type="Proteomes" id="UP000023561">
    <property type="component" value="Unassembled WGS sequence"/>
</dbReference>
<sequence>MKRVKTKAKVAKARRKPAETTDYKLTGLIWYDFTKELESASTSEPNRPTFDTDDMFAPSLQAVANIKGV</sequence>
<evidence type="ECO:0000313" key="2">
    <source>
        <dbReference type="Proteomes" id="UP000023561"/>
    </source>
</evidence>
<proteinExistence type="predicted"/>
<accession>A0A023DG94</accession>
<protein>
    <submittedName>
        <fullName evidence="1">Uncharacterized protein</fullName>
    </submittedName>
</protein>
<name>A0A023DG94_9BACL</name>
<gene>
    <name evidence="1" type="ORF">GCA01S_036_00080</name>
</gene>
<keyword evidence="2" id="KW-1185">Reference proteome</keyword>
<organism evidence="1 2">
    <name type="scientific">Parageobacillus caldoxylosilyticus NBRC 107762</name>
    <dbReference type="NCBI Taxonomy" id="1220594"/>
    <lineage>
        <taxon>Bacteria</taxon>
        <taxon>Bacillati</taxon>
        <taxon>Bacillota</taxon>
        <taxon>Bacilli</taxon>
        <taxon>Bacillales</taxon>
        <taxon>Anoxybacillaceae</taxon>
        <taxon>Saccharococcus</taxon>
    </lineage>
</organism>